<evidence type="ECO:0000259" key="6">
    <source>
        <dbReference type="Pfam" id="PF00441"/>
    </source>
</evidence>
<evidence type="ECO:0000256" key="2">
    <source>
        <dbReference type="ARBA" id="ARBA00009347"/>
    </source>
</evidence>
<dbReference type="RefSeq" id="WP_378375250.1">
    <property type="nucleotide sequence ID" value="NZ_JBHMAS010000049.1"/>
</dbReference>
<evidence type="ECO:0000256" key="3">
    <source>
        <dbReference type="ARBA" id="ARBA00022630"/>
    </source>
</evidence>
<evidence type="ECO:0000259" key="7">
    <source>
        <dbReference type="Pfam" id="PF02771"/>
    </source>
</evidence>
<keyword evidence="4" id="KW-0274">FAD</keyword>
<accession>A0ABV5XHI8</accession>
<keyword evidence="9" id="KW-1185">Reference proteome</keyword>
<protein>
    <submittedName>
        <fullName evidence="8">Acyl-CoA dehydrogenase family protein</fullName>
    </submittedName>
</protein>
<sequence>MNSRSEINAYTFDADLEAMVEQFFSEKSGTEVVAQAEIDGLPTGLWYAAVELGLPLVGLPESAGGSGGSLLDAVTVQRAAAKHAAPLPLAETYLASRLAAAAGLPVPSGIATVAPGSQRDDARRIGDGLVSGTFHDVPWGSAASVLAAVLGDRVVLLNISDAEIGSGTDLAGQPRESLTFSEARTVDGENPVDPRILGRLGAFLRSVQMAGAMEAVSTLTRRYVSERVQFGRPVAQFQAVQQHVVTLAQMASMSTLAVDRTAHALASRDADFEVYATKLVISQNALASVRAAHQAHGAIGMTREYRLQQLTRRLHAWRSGFGDEIALATQLGTAVAATPSLPRLITDPQPTLELKS</sequence>
<dbReference type="InterPro" id="IPR013786">
    <property type="entry name" value="AcylCoA_DH/ox_N"/>
</dbReference>
<dbReference type="PANTHER" id="PTHR43884">
    <property type="entry name" value="ACYL-COA DEHYDROGENASE"/>
    <property type="match status" value="1"/>
</dbReference>
<evidence type="ECO:0000313" key="8">
    <source>
        <dbReference type="EMBL" id="MFB9781940.1"/>
    </source>
</evidence>
<dbReference type="SUPFAM" id="SSF47203">
    <property type="entry name" value="Acyl-CoA dehydrogenase C-terminal domain-like"/>
    <property type="match status" value="1"/>
</dbReference>
<dbReference type="InterPro" id="IPR037069">
    <property type="entry name" value="AcylCoA_DH/ox_N_sf"/>
</dbReference>
<dbReference type="Proteomes" id="UP001589587">
    <property type="component" value="Unassembled WGS sequence"/>
</dbReference>
<dbReference type="InterPro" id="IPR009100">
    <property type="entry name" value="AcylCoA_DH/oxidase_NM_dom_sf"/>
</dbReference>
<comment type="similarity">
    <text evidence="2">Belongs to the acyl-CoA dehydrogenase family.</text>
</comment>
<proteinExistence type="inferred from homology"/>
<dbReference type="Pfam" id="PF00441">
    <property type="entry name" value="Acyl-CoA_dh_1"/>
    <property type="match status" value="1"/>
</dbReference>
<dbReference type="InterPro" id="IPR009075">
    <property type="entry name" value="AcylCo_DH/oxidase_C"/>
</dbReference>
<evidence type="ECO:0000256" key="1">
    <source>
        <dbReference type="ARBA" id="ARBA00001974"/>
    </source>
</evidence>
<evidence type="ECO:0000313" key="9">
    <source>
        <dbReference type="Proteomes" id="UP001589587"/>
    </source>
</evidence>
<dbReference type="InterPro" id="IPR036250">
    <property type="entry name" value="AcylCo_DH-like_C"/>
</dbReference>
<dbReference type="Pfam" id="PF02771">
    <property type="entry name" value="Acyl-CoA_dh_N"/>
    <property type="match status" value="1"/>
</dbReference>
<feature type="domain" description="Acyl-CoA dehydrogenase/oxidase N-terminal" evidence="7">
    <location>
        <begin position="16"/>
        <end position="89"/>
    </location>
</feature>
<dbReference type="Gene3D" id="1.10.540.10">
    <property type="entry name" value="Acyl-CoA dehydrogenase/oxidase, N-terminal domain"/>
    <property type="match status" value="1"/>
</dbReference>
<dbReference type="PANTHER" id="PTHR43884:SF20">
    <property type="entry name" value="ACYL-COA DEHYDROGENASE FADE28"/>
    <property type="match status" value="1"/>
</dbReference>
<gene>
    <name evidence="8" type="ORF">ACFFQ6_19770</name>
</gene>
<comment type="caution">
    <text evidence="8">The sequence shown here is derived from an EMBL/GenBank/DDBJ whole genome shotgun (WGS) entry which is preliminary data.</text>
</comment>
<reference evidence="8 9" key="1">
    <citation type="submission" date="2024-09" db="EMBL/GenBank/DDBJ databases">
        <authorList>
            <person name="Sun Q."/>
            <person name="Mori K."/>
        </authorList>
    </citation>
    <scope>NUCLEOTIDE SEQUENCE [LARGE SCALE GENOMIC DNA]</scope>
    <source>
        <strain evidence="8 9">JCM 11411</strain>
    </source>
</reference>
<comment type="cofactor">
    <cofactor evidence="1">
        <name>FAD</name>
        <dbReference type="ChEBI" id="CHEBI:57692"/>
    </cofactor>
</comment>
<dbReference type="EMBL" id="JBHMAS010000049">
    <property type="protein sequence ID" value="MFB9781940.1"/>
    <property type="molecule type" value="Genomic_DNA"/>
</dbReference>
<dbReference type="SUPFAM" id="SSF56645">
    <property type="entry name" value="Acyl-CoA dehydrogenase NM domain-like"/>
    <property type="match status" value="1"/>
</dbReference>
<evidence type="ECO:0000256" key="5">
    <source>
        <dbReference type="ARBA" id="ARBA00023002"/>
    </source>
</evidence>
<dbReference type="Gene3D" id="1.20.140.10">
    <property type="entry name" value="Butyryl-CoA Dehydrogenase, subunit A, domain 3"/>
    <property type="match status" value="1"/>
</dbReference>
<feature type="domain" description="Acyl-CoA dehydrogenase/oxidase C-terminal" evidence="6">
    <location>
        <begin position="205"/>
        <end position="323"/>
    </location>
</feature>
<organism evidence="8 9">
    <name type="scientific">Rhodococcus baikonurensis</name>
    <dbReference type="NCBI Taxonomy" id="172041"/>
    <lineage>
        <taxon>Bacteria</taxon>
        <taxon>Bacillati</taxon>
        <taxon>Actinomycetota</taxon>
        <taxon>Actinomycetes</taxon>
        <taxon>Mycobacteriales</taxon>
        <taxon>Nocardiaceae</taxon>
        <taxon>Rhodococcus</taxon>
        <taxon>Rhodococcus erythropolis group</taxon>
    </lineage>
</organism>
<keyword evidence="5" id="KW-0560">Oxidoreductase</keyword>
<name>A0ABV5XHI8_9NOCA</name>
<keyword evidence="3" id="KW-0285">Flavoprotein</keyword>
<evidence type="ECO:0000256" key="4">
    <source>
        <dbReference type="ARBA" id="ARBA00022827"/>
    </source>
</evidence>